<reference evidence="2 3" key="1">
    <citation type="submission" date="2020-08" db="EMBL/GenBank/DDBJ databases">
        <title>The Agave Microbiome: Exploring the role of microbial communities in plant adaptations to desert environments.</title>
        <authorList>
            <person name="Partida-Martinez L.P."/>
        </authorList>
    </citation>
    <scope>NUCLEOTIDE SEQUENCE [LARGE SCALE GENOMIC DNA]</scope>
    <source>
        <strain evidence="2 3">AT3.2</strain>
    </source>
</reference>
<accession>A0A7X0CFG1</accession>
<evidence type="ECO:0000313" key="2">
    <source>
        <dbReference type="EMBL" id="MBB6135057.1"/>
    </source>
</evidence>
<organism evidence="2 3">
    <name type="scientific">Massilia aurea</name>
    <dbReference type="NCBI Taxonomy" id="373040"/>
    <lineage>
        <taxon>Bacteria</taxon>
        <taxon>Pseudomonadati</taxon>
        <taxon>Pseudomonadota</taxon>
        <taxon>Betaproteobacteria</taxon>
        <taxon>Burkholderiales</taxon>
        <taxon>Oxalobacteraceae</taxon>
        <taxon>Telluria group</taxon>
        <taxon>Massilia</taxon>
    </lineage>
</organism>
<keyword evidence="1" id="KW-0732">Signal</keyword>
<evidence type="ECO:0000313" key="3">
    <source>
        <dbReference type="Proteomes" id="UP000540787"/>
    </source>
</evidence>
<feature type="chain" id="PRO_5030871101" description="MSHA biogenesis protein MshK" evidence="1">
    <location>
        <begin position="23"/>
        <end position="112"/>
    </location>
</feature>
<dbReference type="AlphaFoldDB" id="A0A7X0CFG1"/>
<keyword evidence="3" id="KW-1185">Reference proteome</keyword>
<proteinExistence type="predicted"/>
<dbReference type="RefSeq" id="WP_183555706.1">
    <property type="nucleotide sequence ID" value="NZ_JACHBX010000003.1"/>
</dbReference>
<feature type="signal peptide" evidence="1">
    <location>
        <begin position="1"/>
        <end position="22"/>
    </location>
</feature>
<gene>
    <name evidence="2" type="ORF">HD842_003215</name>
</gene>
<evidence type="ECO:0008006" key="4">
    <source>
        <dbReference type="Google" id="ProtNLM"/>
    </source>
</evidence>
<name>A0A7X0CFG1_9BURK</name>
<dbReference type="Proteomes" id="UP000540787">
    <property type="component" value="Unassembled WGS sequence"/>
</dbReference>
<comment type="caution">
    <text evidence="2">The sequence shown here is derived from an EMBL/GenBank/DDBJ whole genome shotgun (WGS) entry which is preliminary data.</text>
</comment>
<evidence type="ECO:0000256" key="1">
    <source>
        <dbReference type="SAM" id="SignalP"/>
    </source>
</evidence>
<dbReference type="EMBL" id="JACHBX010000003">
    <property type="protein sequence ID" value="MBB6135057.1"/>
    <property type="molecule type" value="Genomic_DNA"/>
</dbReference>
<protein>
    <recommendedName>
        <fullName evidence="4">MSHA biogenesis protein MshK</fullName>
    </recommendedName>
</protein>
<sequence>MKHTLMPTLALVLAGLAANVLATPPRIVRDPFVSRLPASAPLAAAAPVPATPPRLRAVVLNGAQSLANLDGSVVATGERVAGYTVLRIDARGVLLGHAGSEHLLTMQDKDAQ</sequence>